<dbReference type="PROSITE" id="PS51186">
    <property type="entry name" value="GNAT"/>
    <property type="match status" value="1"/>
</dbReference>
<dbReference type="Proteomes" id="UP001404845">
    <property type="component" value="Unassembled WGS sequence"/>
</dbReference>
<keyword evidence="3" id="KW-1185">Reference proteome</keyword>
<keyword evidence="2" id="KW-0808">Transferase</keyword>
<dbReference type="InterPro" id="IPR052564">
    <property type="entry name" value="N-acetyltrans/Recomb-assoc"/>
</dbReference>
<dbReference type="PANTHER" id="PTHR43451">
    <property type="entry name" value="ACETYLTRANSFERASE (GNAT) FAMILY PROTEIN"/>
    <property type="match status" value="1"/>
</dbReference>
<dbReference type="SUPFAM" id="SSF55729">
    <property type="entry name" value="Acyl-CoA N-acyltransferases (Nat)"/>
    <property type="match status" value="1"/>
</dbReference>
<sequence length="165" mass="18568">MEPVELPLSERVEVRPYRPEDLDAVIGIFESAVRDTASIDYDPAQIEAWARIDRARWAARRLRGYCRVAWIGPKAAGFADLEPCGRLDMLYVQSAHGRRGVARALLRTVESTAVGIGLRTLRTEASLTARPFFEAAGFRVVEEETVMRNGQAFRRHRMQKDGLAP</sequence>
<dbReference type="RefSeq" id="WP_246417377.1">
    <property type="nucleotide sequence ID" value="NZ_JACHOS010000002.1"/>
</dbReference>
<dbReference type="CDD" id="cd04301">
    <property type="entry name" value="NAT_SF"/>
    <property type="match status" value="1"/>
</dbReference>
<evidence type="ECO:0000313" key="3">
    <source>
        <dbReference type="Proteomes" id="UP001404845"/>
    </source>
</evidence>
<comment type="caution">
    <text evidence="2">The sequence shown here is derived from an EMBL/GenBank/DDBJ whole genome shotgun (WGS) entry which is preliminary data.</text>
</comment>
<reference evidence="2 3" key="1">
    <citation type="journal article" date="2023" name="PLoS ONE">
        <title>Complete genome assembly of Hawai'i environmental nontuberculous mycobacteria reveals unexpected co-isolation with methylobacteria.</title>
        <authorList>
            <person name="Hendrix J."/>
            <person name="Epperson L.E."/>
            <person name="Tong E.I."/>
            <person name="Chan Y.L."/>
            <person name="Hasan N.A."/>
            <person name="Dawrs S.N."/>
            <person name="Norton G.J."/>
            <person name="Virdi R."/>
            <person name="Crooks J.L."/>
            <person name="Chan E.D."/>
            <person name="Honda J.R."/>
            <person name="Strong M."/>
        </authorList>
    </citation>
    <scope>NUCLEOTIDE SEQUENCE [LARGE SCALE GENOMIC DNA]</scope>
    <source>
        <strain evidence="2 3">NJH_HI01</strain>
    </source>
</reference>
<name>A0ABU9ZD73_9HYPH</name>
<dbReference type="InterPro" id="IPR016181">
    <property type="entry name" value="Acyl_CoA_acyltransferase"/>
</dbReference>
<dbReference type="InterPro" id="IPR000182">
    <property type="entry name" value="GNAT_dom"/>
</dbReference>
<dbReference type="GO" id="GO:0016746">
    <property type="term" value="F:acyltransferase activity"/>
    <property type="evidence" value="ECO:0007669"/>
    <property type="project" value="UniProtKB-KW"/>
</dbReference>
<dbReference type="Pfam" id="PF13673">
    <property type="entry name" value="Acetyltransf_10"/>
    <property type="match status" value="1"/>
</dbReference>
<dbReference type="EC" id="2.3.1.-" evidence="2"/>
<accession>A0ABU9ZD73</accession>
<gene>
    <name evidence="2" type="ORF">PUR21_16705</name>
</gene>
<protein>
    <submittedName>
        <fullName evidence="2">GNAT family N-acetyltransferase</fullName>
        <ecNumber evidence="2">2.3.1.-</ecNumber>
    </submittedName>
</protein>
<dbReference type="EMBL" id="JAQYXL010000001">
    <property type="protein sequence ID" value="MEN3229259.1"/>
    <property type="molecule type" value="Genomic_DNA"/>
</dbReference>
<dbReference type="Gene3D" id="3.40.630.30">
    <property type="match status" value="1"/>
</dbReference>
<evidence type="ECO:0000259" key="1">
    <source>
        <dbReference type="PROSITE" id="PS51186"/>
    </source>
</evidence>
<keyword evidence="2" id="KW-0012">Acyltransferase</keyword>
<feature type="domain" description="N-acetyltransferase" evidence="1">
    <location>
        <begin position="12"/>
        <end position="160"/>
    </location>
</feature>
<dbReference type="PANTHER" id="PTHR43451:SF1">
    <property type="entry name" value="ACETYLTRANSFERASE"/>
    <property type="match status" value="1"/>
</dbReference>
<evidence type="ECO:0000313" key="2">
    <source>
        <dbReference type="EMBL" id="MEN3229259.1"/>
    </source>
</evidence>
<organism evidence="2 3">
    <name type="scientific">Methylorubrum rhodesianum</name>
    <dbReference type="NCBI Taxonomy" id="29427"/>
    <lineage>
        <taxon>Bacteria</taxon>
        <taxon>Pseudomonadati</taxon>
        <taxon>Pseudomonadota</taxon>
        <taxon>Alphaproteobacteria</taxon>
        <taxon>Hyphomicrobiales</taxon>
        <taxon>Methylobacteriaceae</taxon>
        <taxon>Methylorubrum</taxon>
    </lineage>
</organism>
<proteinExistence type="predicted"/>